<sequence>MYIYRKIFIIKMQRNFIKQCKVCGAKEKVCFHYGVCTCRACGAFFRRYIENEGECKYKCKCSKENKDGKSETNLAKCKKCRLDKCLSVGMRKSDVRYLRHDICREAMREQNNEVNLSNPPIVDITIEDQQQINSILPIIEAKKRIMHAFNDLDDIFLNGPIFFEDIISSDFNIFRLTDTFSPNPSPIPFDELNSLEASFQTGRIFINRVQKCILVDRLLCVGFAKSMPFFERLTLSDQIAHLRQIWHLFTSFTCTYLAWELGSETWKRKDNFKPALGVKNHPVFLNDDKMIKWSDYMFTKSVAHFKRASLTNVEFALLIAVIFSKSGGENLSPEGKELLYNESDKYTNILLRYNQRRLGLIEGAQRLAECCRLINRSIENEYNGRLIISHHIKHYSMDGSYLRCSNFMKKVLERSG</sequence>
<dbReference type="PROSITE" id="PS51030">
    <property type="entry name" value="NUCLEAR_REC_DBD_2"/>
    <property type="match status" value="1"/>
</dbReference>
<dbReference type="AlphaFoldDB" id="A0A6V7WC01"/>
<organism evidence="13 14">
    <name type="scientific">Meloidogyne enterolobii</name>
    <name type="common">Root-knot nematode worm</name>
    <name type="synonym">Meloidogyne mayaguensis</name>
    <dbReference type="NCBI Taxonomy" id="390850"/>
    <lineage>
        <taxon>Eukaryota</taxon>
        <taxon>Metazoa</taxon>
        <taxon>Ecdysozoa</taxon>
        <taxon>Nematoda</taxon>
        <taxon>Chromadorea</taxon>
        <taxon>Rhabditida</taxon>
        <taxon>Tylenchina</taxon>
        <taxon>Tylenchomorpha</taxon>
        <taxon>Tylenchoidea</taxon>
        <taxon>Meloidogynidae</taxon>
        <taxon>Meloidogyninae</taxon>
        <taxon>Meloidogyne</taxon>
    </lineage>
</organism>
<dbReference type="InterPro" id="IPR035500">
    <property type="entry name" value="NHR-like_dom_sf"/>
</dbReference>
<dbReference type="Gene3D" id="1.10.565.10">
    <property type="entry name" value="Retinoid X Receptor"/>
    <property type="match status" value="1"/>
</dbReference>
<dbReference type="PROSITE" id="PS51843">
    <property type="entry name" value="NR_LBD"/>
    <property type="match status" value="1"/>
</dbReference>
<dbReference type="SMART" id="SM00399">
    <property type="entry name" value="ZnF_C4"/>
    <property type="match status" value="1"/>
</dbReference>
<dbReference type="PROSITE" id="PS00031">
    <property type="entry name" value="NUCLEAR_REC_DBD_1"/>
    <property type="match status" value="1"/>
</dbReference>
<dbReference type="PANTHER" id="PTHR24083">
    <property type="entry name" value="NUCLEAR HORMONE RECEPTOR"/>
    <property type="match status" value="1"/>
</dbReference>
<dbReference type="Pfam" id="PF00104">
    <property type="entry name" value="Hormone_recep"/>
    <property type="match status" value="1"/>
</dbReference>
<evidence type="ECO:0000256" key="7">
    <source>
        <dbReference type="ARBA" id="ARBA00023163"/>
    </source>
</evidence>
<dbReference type="Gene3D" id="3.30.50.10">
    <property type="entry name" value="Erythroid Transcription Factor GATA-1, subunit A"/>
    <property type="match status" value="1"/>
</dbReference>
<gene>
    <name evidence="13" type="ORF">MENT_LOCUS36884</name>
</gene>
<dbReference type="SMART" id="SM00430">
    <property type="entry name" value="HOLI"/>
    <property type="match status" value="1"/>
</dbReference>
<dbReference type="InterPro" id="IPR001628">
    <property type="entry name" value="Znf_hrmn_rcpt"/>
</dbReference>
<evidence type="ECO:0000259" key="12">
    <source>
        <dbReference type="PROSITE" id="PS51843"/>
    </source>
</evidence>
<keyword evidence="5 10" id="KW-0805">Transcription regulation</keyword>
<evidence type="ECO:0000256" key="3">
    <source>
        <dbReference type="ARBA" id="ARBA00022771"/>
    </source>
</evidence>
<evidence type="ECO:0000313" key="13">
    <source>
        <dbReference type="EMBL" id="CAD2184522.1"/>
    </source>
</evidence>
<dbReference type="SUPFAM" id="SSF48508">
    <property type="entry name" value="Nuclear receptor ligand-binding domain"/>
    <property type="match status" value="1"/>
</dbReference>
<comment type="caution">
    <text evidence="13">The sequence shown here is derived from an EMBL/GenBank/DDBJ whole genome shotgun (WGS) entry which is preliminary data.</text>
</comment>
<evidence type="ECO:0000256" key="6">
    <source>
        <dbReference type="ARBA" id="ARBA00023125"/>
    </source>
</evidence>
<proteinExistence type="inferred from homology"/>
<dbReference type="InterPro" id="IPR000536">
    <property type="entry name" value="Nucl_hrmn_rcpt_lig-bd"/>
</dbReference>
<reference evidence="13 14" key="1">
    <citation type="submission" date="2020-08" db="EMBL/GenBank/DDBJ databases">
        <authorList>
            <person name="Koutsovoulos G."/>
            <person name="Danchin GJ E."/>
        </authorList>
    </citation>
    <scope>NUCLEOTIDE SEQUENCE [LARGE SCALE GENOMIC DNA]</scope>
</reference>
<dbReference type="Proteomes" id="UP000580250">
    <property type="component" value="Unassembled WGS sequence"/>
</dbReference>
<comment type="subcellular location">
    <subcellularLocation>
        <location evidence="10">Nucleus</location>
    </subcellularLocation>
</comment>
<dbReference type="Pfam" id="PF00105">
    <property type="entry name" value="zf-C4"/>
    <property type="match status" value="1"/>
</dbReference>
<dbReference type="PRINTS" id="PR00398">
    <property type="entry name" value="STRDHORMONER"/>
</dbReference>
<evidence type="ECO:0000256" key="5">
    <source>
        <dbReference type="ARBA" id="ARBA00023015"/>
    </source>
</evidence>
<feature type="domain" description="NR LBD" evidence="12">
    <location>
        <begin position="184"/>
        <end position="411"/>
    </location>
</feature>
<dbReference type="GO" id="GO:0008270">
    <property type="term" value="F:zinc ion binding"/>
    <property type="evidence" value="ECO:0007669"/>
    <property type="project" value="UniProtKB-KW"/>
</dbReference>
<protein>
    <submittedName>
        <fullName evidence="13">Uncharacterized protein</fullName>
    </submittedName>
</protein>
<evidence type="ECO:0000256" key="10">
    <source>
        <dbReference type="RuleBase" id="RU004334"/>
    </source>
</evidence>
<keyword evidence="3 10" id="KW-0863">Zinc-finger</keyword>
<feature type="domain" description="Nuclear receptor" evidence="11">
    <location>
        <begin position="17"/>
        <end position="97"/>
    </location>
</feature>
<dbReference type="InterPro" id="IPR013088">
    <property type="entry name" value="Znf_NHR/GATA"/>
</dbReference>
<evidence type="ECO:0000256" key="9">
    <source>
        <dbReference type="ARBA" id="ARBA00023242"/>
    </source>
</evidence>
<keyword evidence="9 10" id="KW-0539">Nucleus</keyword>
<keyword evidence="8 10" id="KW-0675">Receptor</keyword>
<evidence type="ECO:0000256" key="1">
    <source>
        <dbReference type="ARBA" id="ARBA00005993"/>
    </source>
</evidence>
<dbReference type="InterPro" id="IPR001723">
    <property type="entry name" value="Nuclear_hrmn_rcpt"/>
</dbReference>
<dbReference type="OrthoDB" id="9996608at2759"/>
<evidence type="ECO:0000256" key="4">
    <source>
        <dbReference type="ARBA" id="ARBA00022833"/>
    </source>
</evidence>
<keyword evidence="2 10" id="KW-0479">Metal-binding</keyword>
<dbReference type="GO" id="GO:0003700">
    <property type="term" value="F:DNA-binding transcription factor activity"/>
    <property type="evidence" value="ECO:0007669"/>
    <property type="project" value="InterPro"/>
</dbReference>
<dbReference type="GO" id="GO:0005634">
    <property type="term" value="C:nucleus"/>
    <property type="evidence" value="ECO:0007669"/>
    <property type="project" value="UniProtKB-SubCell"/>
</dbReference>
<evidence type="ECO:0000256" key="2">
    <source>
        <dbReference type="ARBA" id="ARBA00022723"/>
    </source>
</evidence>
<keyword evidence="6 10" id="KW-0238">DNA-binding</keyword>
<dbReference type="InterPro" id="IPR050274">
    <property type="entry name" value="Nuclear_hormone_rcpt_NR2"/>
</dbReference>
<evidence type="ECO:0000259" key="11">
    <source>
        <dbReference type="PROSITE" id="PS51030"/>
    </source>
</evidence>
<comment type="similarity">
    <text evidence="1 10">Belongs to the nuclear hormone receptor family.</text>
</comment>
<dbReference type="PRINTS" id="PR00047">
    <property type="entry name" value="STROIDFINGER"/>
</dbReference>
<dbReference type="SUPFAM" id="SSF57716">
    <property type="entry name" value="Glucocorticoid receptor-like (DNA-binding domain)"/>
    <property type="match status" value="1"/>
</dbReference>
<evidence type="ECO:0000256" key="8">
    <source>
        <dbReference type="ARBA" id="ARBA00023170"/>
    </source>
</evidence>
<name>A0A6V7WC01_MELEN</name>
<dbReference type="EMBL" id="CAJEWN010000505">
    <property type="protein sequence ID" value="CAD2184522.1"/>
    <property type="molecule type" value="Genomic_DNA"/>
</dbReference>
<evidence type="ECO:0000313" key="14">
    <source>
        <dbReference type="Proteomes" id="UP000580250"/>
    </source>
</evidence>
<accession>A0A6V7WC01</accession>
<keyword evidence="7 10" id="KW-0804">Transcription</keyword>
<keyword evidence="4 10" id="KW-0862">Zinc</keyword>
<dbReference type="GO" id="GO:0043565">
    <property type="term" value="F:sequence-specific DNA binding"/>
    <property type="evidence" value="ECO:0007669"/>
    <property type="project" value="InterPro"/>
</dbReference>